<dbReference type="GO" id="GO:0005886">
    <property type="term" value="C:plasma membrane"/>
    <property type="evidence" value="ECO:0007669"/>
    <property type="project" value="UniProtKB-SubCell"/>
</dbReference>
<evidence type="ECO:0000313" key="9">
    <source>
        <dbReference type="EMBL" id="ALC42808.1"/>
    </source>
</evidence>
<dbReference type="PANTHER" id="PTHR42643:SF41">
    <property type="entry name" value="IONOTROPIC RECEPTOR 20A-RELATED"/>
    <property type="match status" value="1"/>
</dbReference>
<keyword evidence="6" id="KW-0675">Receptor</keyword>
<evidence type="ECO:0000256" key="6">
    <source>
        <dbReference type="ARBA" id="ARBA00023170"/>
    </source>
</evidence>
<dbReference type="AlphaFoldDB" id="A0A0M4EBV2"/>
<evidence type="ECO:0000256" key="1">
    <source>
        <dbReference type="ARBA" id="ARBA00004651"/>
    </source>
</evidence>
<feature type="transmembrane region" description="Helical" evidence="8">
    <location>
        <begin position="547"/>
        <end position="570"/>
    </location>
</feature>
<name>A0A0M4EBV2_DROBS</name>
<gene>
    <name evidence="9" type="ORF">Dbus_chr2Rg2387</name>
</gene>
<reference evidence="9 10" key="1">
    <citation type="submission" date="2015-08" db="EMBL/GenBank/DDBJ databases">
        <title>Ancestral chromatin configuration constrains chromatin evolution on differentiating sex chromosomes in Drosophila.</title>
        <authorList>
            <person name="Zhou Q."/>
            <person name="Bachtrog D."/>
        </authorList>
    </citation>
    <scope>NUCLEOTIDE SEQUENCE [LARGE SCALE GENOMIC DNA]</scope>
    <source>
        <tissue evidence="9">Whole larvae</tissue>
    </source>
</reference>
<comment type="subcellular location">
    <subcellularLocation>
        <location evidence="1">Cell membrane</location>
        <topology evidence="1">Multi-pass membrane protein</topology>
    </subcellularLocation>
</comment>
<organism evidence="9 10">
    <name type="scientific">Drosophila busckii</name>
    <name type="common">Fruit fly</name>
    <dbReference type="NCBI Taxonomy" id="30019"/>
    <lineage>
        <taxon>Eukaryota</taxon>
        <taxon>Metazoa</taxon>
        <taxon>Ecdysozoa</taxon>
        <taxon>Arthropoda</taxon>
        <taxon>Hexapoda</taxon>
        <taxon>Insecta</taxon>
        <taxon>Pterygota</taxon>
        <taxon>Neoptera</taxon>
        <taxon>Endopterygota</taxon>
        <taxon>Diptera</taxon>
        <taxon>Brachycera</taxon>
        <taxon>Muscomorpha</taxon>
        <taxon>Ephydroidea</taxon>
        <taxon>Drosophilidae</taxon>
        <taxon>Drosophila</taxon>
    </lineage>
</organism>
<feature type="non-terminal residue" evidence="9">
    <location>
        <position position="572"/>
    </location>
</feature>
<keyword evidence="2" id="KW-1003">Cell membrane</keyword>
<dbReference type="PANTHER" id="PTHR42643">
    <property type="entry name" value="IONOTROPIC RECEPTOR 20A-RELATED"/>
    <property type="match status" value="1"/>
</dbReference>
<dbReference type="OMA" id="KDMGGYP"/>
<dbReference type="OrthoDB" id="7851868at2759"/>
<keyword evidence="4 8" id="KW-1133">Transmembrane helix</keyword>
<keyword evidence="3 8" id="KW-0812">Transmembrane</keyword>
<keyword evidence="7" id="KW-0325">Glycoprotein</keyword>
<evidence type="ECO:0000256" key="3">
    <source>
        <dbReference type="ARBA" id="ARBA00022692"/>
    </source>
</evidence>
<accession>A0A0M4EBV2</accession>
<dbReference type="EMBL" id="CP012524">
    <property type="protein sequence ID" value="ALC42808.1"/>
    <property type="molecule type" value="Genomic_DNA"/>
</dbReference>
<evidence type="ECO:0000256" key="2">
    <source>
        <dbReference type="ARBA" id="ARBA00022475"/>
    </source>
</evidence>
<evidence type="ECO:0000256" key="5">
    <source>
        <dbReference type="ARBA" id="ARBA00023136"/>
    </source>
</evidence>
<dbReference type="InterPro" id="IPR052192">
    <property type="entry name" value="Insect_Ionotropic_Sensory_Rcpt"/>
</dbReference>
<feature type="transmembrane region" description="Helical" evidence="8">
    <location>
        <begin position="288"/>
        <end position="313"/>
    </location>
</feature>
<evidence type="ECO:0000256" key="8">
    <source>
        <dbReference type="SAM" id="Phobius"/>
    </source>
</evidence>
<evidence type="ECO:0000313" key="10">
    <source>
        <dbReference type="Proteomes" id="UP000494163"/>
    </source>
</evidence>
<dbReference type="Proteomes" id="UP000494163">
    <property type="component" value="Chromosome 2R"/>
</dbReference>
<proteinExistence type="predicted"/>
<feature type="transmembrane region" description="Helical" evidence="8">
    <location>
        <begin position="353"/>
        <end position="372"/>
    </location>
</feature>
<evidence type="ECO:0000256" key="4">
    <source>
        <dbReference type="ARBA" id="ARBA00022989"/>
    </source>
</evidence>
<protein>
    <submittedName>
        <fullName evidence="9">Ir60b</fullName>
    </submittedName>
</protein>
<evidence type="ECO:0000256" key="7">
    <source>
        <dbReference type="ARBA" id="ARBA00023180"/>
    </source>
</evidence>
<sequence length="572" mass="67527">MRIQLYSIIISCLVVLPKELPRPLLNKLKNEVGYESILLLRKNSQDCCNDLSQDSVTPIIISNANNSFNLVKQYNRRFLAVVCLNELWEDTLTVFFDYLQDMRETPSILLVDSEVNISAQLRYCFENKMLNVLCFNNNEYLYSSRAFPTFRPFKRRKDSVKHNFFIPQLQNLHGAAIRTIPNNIIPRTVIYLQNEQIHIGGYLMSFMESFAKRLNATIQINWGLKSKPCLNSMTNDSLMKQLINQDEVDIPMKLANMRSKESYLKSYALEISKWQLMLPTESTVDPSLLFYLAWDWRTIIMFLVVMLIFAWLLPNLCIKAKKNNFLFNLEDPMLRSMLNQAFKLPQRPPMKAIYIYALLFWSSFYWSIMYQANLSMLMVHPPQKTTIRNYEDLRRAQLKILLGKVDVDLMEQTIGRRVFLENFDVFKIVDTNTFLELRRQVNAAYSYPVTQNMWPLVDYKLAREQRARFRLSNDIVFLKFVLFTLPLPRNSIYLETLNQHIHQVHSSGLYNFWLHRTFNQLTAIGKISIEPIKLTTAGSHKSWQHYYYVWIMYIVCILISCIIFLVELTIRR</sequence>
<keyword evidence="5 8" id="KW-0472">Membrane</keyword>
<keyword evidence="10" id="KW-1185">Reference proteome</keyword>